<feature type="region of interest" description="Disordered" evidence="1">
    <location>
        <begin position="68"/>
        <end position="130"/>
    </location>
</feature>
<evidence type="ECO:0000256" key="2">
    <source>
        <dbReference type="SAM" id="Phobius"/>
    </source>
</evidence>
<name>A0A8H6EAB7_PETAA</name>
<protein>
    <submittedName>
        <fullName evidence="3">Uncharacterized protein</fullName>
    </submittedName>
</protein>
<keyword evidence="2" id="KW-1133">Transmembrane helix</keyword>
<reference evidence="3 4" key="1">
    <citation type="submission" date="2019-04" db="EMBL/GenBank/DDBJ databases">
        <title>Aspergillus burnettii sp. nov., novel species from soil in southeast Queensland.</title>
        <authorList>
            <person name="Gilchrist C.L.M."/>
            <person name="Pitt J.I."/>
            <person name="Lange L."/>
            <person name="Lacey H.J."/>
            <person name="Vuong D."/>
            <person name="Midgley D.J."/>
            <person name="Greenfield P."/>
            <person name="Bradbury M."/>
            <person name="Lacey E."/>
            <person name="Busk P.K."/>
            <person name="Pilgaard B."/>
            <person name="Chooi Y.H."/>
            <person name="Piggott A.M."/>
        </authorList>
    </citation>
    <scope>NUCLEOTIDE SEQUENCE [LARGE SCALE GENOMIC DNA]</scope>
    <source>
        <strain evidence="3 4">FRR 5400</strain>
    </source>
</reference>
<feature type="compositionally biased region" description="Polar residues" evidence="1">
    <location>
        <begin position="194"/>
        <end position="203"/>
    </location>
</feature>
<evidence type="ECO:0000313" key="3">
    <source>
        <dbReference type="EMBL" id="KAF5863640.1"/>
    </source>
</evidence>
<feature type="region of interest" description="Disordered" evidence="1">
    <location>
        <begin position="167"/>
        <end position="216"/>
    </location>
</feature>
<keyword evidence="2" id="KW-0812">Transmembrane</keyword>
<sequence length="227" mass="25627">MMFLPLHNRSLVPRSSDSSTTPIIVGVVLGCVVAIAITAGTLFILLRKRRWYRVRRYEEEMLSMRGPTGYKRQGFGFPSDNHQPRPHSSMHSYSQPQEQSHTHPRGRLSGDTPPPAYTTIPAYDPSKYHTISQLPPTMQINRPMQGNPIGVFEERPFSFIRGVEQQYTSPAETQRSSSHAQHRGPSPEGAWSMESESSTTNFSRPLEGVQSPRRPKPVLTRLVTNFV</sequence>
<keyword evidence="4" id="KW-1185">Reference proteome</keyword>
<feature type="compositionally biased region" description="Polar residues" evidence="1">
    <location>
        <begin position="167"/>
        <end position="179"/>
    </location>
</feature>
<feature type="transmembrane region" description="Helical" evidence="2">
    <location>
        <begin position="20"/>
        <end position="46"/>
    </location>
</feature>
<keyword evidence="2" id="KW-0472">Membrane</keyword>
<dbReference type="EMBL" id="SPNV01000047">
    <property type="protein sequence ID" value="KAF5863640.1"/>
    <property type="molecule type" value="Genomic_DNA"/>
</dbReference>
<proteinExistence type="predicted"/>
<gene>
    <name evidence="3" type="ORF">ETB97_009573</name>
</gene>
<comment type="caution">
    <text evidence="3">The sequence shown here is derived from an EMBL/GenBank/DDBJ whole genome shotgun (WGS) entry which is preliminary data.</text>
</comment>
<accession>A0A8H6EAB7</accession>
<dbReference type="Proteomes" id="UP000541154">
    <property type="component" value="Unassembled WGS sequence"/>
</dbReference>
<feature type="compositionally biased region" description="Polar residues" evidence="1">
    <location>
        <begin position="89"/>
        <end position="99"/>
    </location>
</feature>
<dbReference type="AlphaFoldDB" id="A0A8H6EAB7"/>
<evidence type="ECO:0000313" key="4">
    <source>
        <dbReference type="Proteomes" id="UP000541154"/>
    </source>
</evidence>
<evidence type="ECO:0000256" key="1">
    <source>
        <dbReference type="SAM" id="MobiDB-lite"/>
    </source>
</evidence>
<organism evidence="3 4">
    <name type="scientific">Petromyces alliaceus</name>
    <name type="common">Aspergillus alliaceus</name>
    <dbReference type="NCBI Taxonomy" id="209559"/>
    <lineage>
        <taxon>Eukaryota</taxon>
        <taxon>Fungi</taxon>
        <taxon>Dikarya</taxon>
        <taxon>Ascomycota</taxon>
        <taxon>Pezizomycotina</taxon>
        <taxon>Eurotiomycetes</taxon>
        <taxon>Eurotiomycetidae</taxon>
        <taxon>Eurotiales</taxon>
        <taxon>Aspergillaceae</taxon>
        <taxon>Aspergillus</taxon>
        <taxon>Aspergillus subgen. Circumdati</taxon>
    </lineage>
</organism>